<dbReference type="EMBL" id="MN738829">
    <property type="protein sequence ID" value="QHT38367.1"/>
    <property type="molecule type" value="Genomic_DNA"/>
</dbReference>
<organism evidence="1">
    <name type="scientific">viral metagenome</name>
    <dbReference type="NCBI Taxonomy" id="1070528"/>
    <lineage>
        <taxon>unclassified sequences</taxon>
        <taxon>metagenomes</taxon>
        <taxon>organismal metagenomes</taxon>
    </lineage>
</organism>
<evidence type="ECO:0000313" key="1">
    <source>
        <dbReference type="EMBL" id="QHT38367.1"/>
    </source>
</evidence>
<sequence length="34" mass="3579">MAPPTSIVLSPNLMFKTNESFGISSSNTGSNTFT</sequence>
<dbReference type="AlphaFoldDB" id="A0A6C0F945"/>
<proteinExistence type="predicted"/>
<reference evidence="1" key="1">
    <citation type="journal article" date="2020" name="Nature">
        <title>Giant virus diversity and host interactions through global metagenomics.</title>
        <authorList>
            <person name="Schulz F."/>
            <person name="Roux S."/>
            <person name="Paez-Espino D."/>
            <person name="Jungbluth S."/>
            <person name="Walsh D.A."/>
            <person name="Denef V.J."/>
            <person name="McMahon K.D."/>
            <person name="Konstantinidis K.T."/>
            <person name="Eloe-Fadrosh E.A."/>
            <person name="Kyrpides N.C."/>
            <person name="Woyke T."/>
        </authorList>
    </citation>
    <scope>NUCLEOTIDE SEQUENCE</scope>
    <source>
        <strain evidence="1">GVMAG-S-ERX556101-89</strain>
    </source>
</reference>
<accession>A0A6C0F945</accession>
<name>A0A6C0F945_9ZZZZ</name>
<protein>
    <submittedName>
        <fullName evidence="1">Uncharacterized protein</fullName>
    </submittedName>
</protein>